<dbReference type="Proteomes" id="UP000192674">
    <property type="component" value="Unassembled WGS sequence"/>
</dbReference>
<keyword evidence="1" id="KW-1133">Transmembrane helix</keyword>
<keyword evidence="1" id="KW-0472">Membrane</keyword>
<dbReference type="EMBL" id="FWXV01000004">
    <property type="protein sequence ID" value="SMD14367.1"/>
    <property type="molecule type" value="Genomic_DNA"/>
</dbReference>
<organism evidence="2 3">
    <name type="scientific">Kibdelosporangium aridum</name>
    <dbReference type="NCBI Taxonomy" id="2030"/>
    <lineage>
        <taxon>Bacteria</taxon>
        <taxon>Bacillati</taxon>
        <taxon>Actinomycetota</taxon>
        <taxon>Actinomycetes</taxon>
        <taxon>Pseudonocardiales</taxon>
        <taxon>Pseudonocardiaceae</taxon>
        <taxon>Kibdelosporangium</taxon>
    </lineage>
</organism>
<accession>A0A1Y5XRX6</accession>
<reference evidence="2 3" key="1">
    <citation type="submission" date="2017-04" db="EMBL/GenBank/DDBJ databases">
        <authorList>
            <person name="Afonso C.L."/>
            <person name="Miller P.J."/>
            <person name="Scott M.A."/>
            <person name="Spackman E."/>
            <person name="Goraichik I."/>
            <person name="Dimitrov K.M."/>
            <person name="Suarez D.L."/>
            <person name="Swayne D.E."/>
        </authorList>
    </citation>
    <scope>NUCLEOTIDE SEQUENCE [LARGE SCALE GENOMIC DNA]</scope>
    <source>
        <strain evidence="2 3">DSM 43828</strain>
    </source>
</reference>
<keyword evidence="1" id="KW-0812">Transmembrane</keyword>
<feature type="transmembrane region" description="Helical" evidence="1">
    <location>
        <begin position="95"/>
        <end position="116"/>
    </location>
</feature>
<evidence type="ECO:0000313" key="3">
    <source>
        <dbReference type="Proteomes" id="UP000192674"/>
    </source>
</evidence>
<evidence type="ECO:0000256" key="1">
    <source>
        <dbReference type="SAM" id="Phobius"/>
    </source>
</evidence>
<sequence length="132" mass="14265">MKTRLLVGVAGLVMMAWGALLALEVPQIVEFGAWFLAGPLVHDLVLAPVVGLAGLALKGPVKAGAVVSGILVLIAVPVIWQPHVPVNPGLHDRNYWLGLAISLAVVWLLVLVRLFWKHVRRRLGETEFTEAT</sequence>
<evidence type="ECO:0000313" key="2">
    <source>
        <dbReference type="EMBL" id="SMD14367.1"/>
    </source>
</evidence>
<proteinExistence type="predicted"/>
<feature type="transmembrane region" description="Helical" evidence="1">
    <location>
        <begin position="64"/>
        <end position="83"/>
    </location>
</feature>
<protein>
    <submittedName>
        <fullName evidence="2">Uncharacterized protein</fullName>
    </submittedName>
</protein>
<feature type="transmembrane region" description="Helical" evidence="1">
    <location>
        <begin position="32"/>
        <end position="57"/>
    </location>
</feature>
<dbReference type="RefSeq" id="WP_084429465.1">
    <property type="nucleotide sequence ID" value="NZ_FWXV01000004.1"/>
</dbReference>
<keyword evidence="3" id="KW-1185">Reference proteome</keyword>
<name>A0A1Y5XRX6_KIBAR</name>
<dbReference type="OrthoDB" id="3630320at2"/>
<dbReference type="AlphaFoldDB" id="A0A1Y5XRX6"/>
<gene>
    <name evidence="2" type="ORF">SAMN05661093_05024</name>
</gene>